<name>A0A1M5HRI5_9BACT</name>
<evidence type="ECO:0000313" key="1">
    <source>
        <dbReference type="EMBL" id="SHG18547.1"/>
    </source>
</evidence>
<gene>
    <name evidence="1" type="ORF">SAMN02745206_03423</name>
    <name evidence="2" type="ORF">SAMN02745206_03639</name>
</gene>
<dbReference type="EMBL" id="FQVB01000059">
    <property type="protein sequence ID" value="SHG29964.1"/>
    <property type="molecule type" value="Genomic_DNA"/>
</dbReference>
<evidence type="ECO:0000313" key="2">
    <source>
        <dbReference type="EMBL" id="SHG29964.1"/>
    </source>
</evidence>
<organism evidence="1 3">
    <name type="scientific">Desulfacinum infernum DSM 9756</name>
    <dbReference type="NCBI Taxonomy" id="1121391"/>
    <lineage>
        <taxon>Bacteria</taxon>
        <taxon>Pseudomonadati</taxon>
        <taxon>Thermodesulfobacteriota</taxon>
        <taxon>Syntrophobacteria</taxon>
        <taxon>Syntrophobacterales</taxon>
        <taxon>Syntrophobacteraceae</taxon>
        <taxon>Desulfacinum</taxon>
    </lineage>
</organism>
<dbReference type="AlphaFoldDB" id="A0A1M5HRI5"/>
<proteinExistence type="predicted"/>
<keyword evidence="3" id="KW-1185">Reference proteome</keyword>
<reference evidence="3" key="1">
    <citation type="submission" date="2016-11" db="EMBL/GenBank/DDBJ databases">
        <authorList>
            <person name="Varghese N."/>
            <person name="Submissions S."/>
        </authorList>
    </citation>
    <scope>NUCLEOTIDE SEQUENCE [LARGE SCALE GENOMIC DNA]</scope>
    <source>
        <strain evidence="3">DSM 9756</strain>
    </source>
</reference>
<evidence type="ECO:0000313" key="3">
    <source>
        <dbReference type="Proteomes" id="UP000184076"/>
    </source>
</evidence>
<reference evidence="1" key="2">
    <citation type="submission" date="2016-11" db="EMBL/GenBank/DDBJ databases">
        <authorList>
            <person name="Jaros S."/>
            <person name="Januszkiewicz K."/>
            <person name="Wedrychowicz H."/>
        </authorList>
    </citation>
    <scope>NUCLEOTIDE SEQUENCE [LARGE SCALE GENOMIC DNA]</scope>
    <source>
        <strain evidence="1">DSM 9756</strain>
    </source>
</reference>
<dbReference type="EMBL" id="FQVB01000047">
    <property type="protein sequence ID" value="SHG18547.1"/>
    <property type="molecule type" value="Genomic_DNA"/>
</dbReference>
<feature type="non-terminal residue" evidence="1">
    <location>
        <position position="1"/>
    </location>
</feature>
<evidence type="ECO:0008006" key="4">
    <source>
        <dbReference type="Google" id="ProtNLM"/>
    </source>
</evidence>
<dbReference type="Proteomes" id="UP000184076">
    <property type="component" value="Unassembled WGS sequence"/>
</dbReference>
<protein>
    <recommendedName>
        <fullName evidence="4">Transposase DDE domain-containing protein</fullName>
    </recommendedName>
</protein>
<sequence length="48" mass="5311">RGFLLRGLEKVKGEFALMCAAHNISKVARAILGGIVDLRERRMMQLAA</sequence>
<accession>A0A1M5HRI5</accession>